<dbReference type="EMBL" id="CP133619">
    <property type="protein sequence ID" value="WMV41225.1"/>
    <property type="molecule type" value="Genomic_DNA"/>
</dbReference>
<keyword evidence="3" id="KW-1185">Reference proteome</keyword>
<sequence length="89" mass="10130">GQNIRLRLPEATLRGPEENPNLGQASCQGSLQIKLRRKKCTSQTRFPKEQKFSSRRSRVADSTVSKFNSKYLQGIAPRCGLVPRRKCRN</sequence>
<evidence type="ECO:0000256" key="1">
    <source>
        <dbReference type="SAM" id="MobiDB-lite"/>
    </source>
</evidence>
<dbReference type="AlphaFoldDB" id="A0AAF0ZKL8"/>
<proteinExistence type="predicted"/>
<feature type="region of interest" description="Disordered" evidence="1">
    <location>
        <begin position="1"/>
        <end position="25"/>
    </location>
</feature>
<evidence type="ECO:0000313" key="2">
    <source>
        <dbReference type="EMBL" id="WMV41225.1"/>
    </source>
</evidence>
<gene>
    <name evidence="2" type="ORF">MTR67_034610</name>
</gene>
<name>A0AAF0ZKL8_SOLVR</name>
<feature type="non-terminal residue" evidence="2">
    <location>
        <position position="1"/>
    </location>
</feature>
<organism evidence="2 3">
    <name type="scientific">Solanum verrucosum</name>
    <dbReference type="NCBI Taxonomy" id="315347"/>
    <lineage>
        <taxon>Eukaryota</taxon>
        <taxon>Viridiplantae</taxon>
        <taxon>Streptophyta</taxon>
        <taxon>Embryophyta</taxon>
        <taxon>Tracheophyta</taxon>
        <taxon>Spermatophyta</taxon>
        <taxon>Magnoliopsida</taxon>
        <taxon>eudicotyledons</taxon>
        <taxon>Gunneridae</taxon>
        <taxon>Pentapetalae</taxon>
        <taxon>asterids</taxon>
        <taxon>lamiids</taxon>
        <taxon>Solanales</taxon>
        <taxon>Solanaceae</taxon>
        <taxon>Solanoideae</taxon>
        <taxon>Solaneae</taxon>
        <taxon>Solanum</taxon>
    </lineage>
</organism>
<evidence type="ECO:0000313" key="3">
    <source>
        <dbReference type="Proteomes" id="UP001234989"/>
    </source>
</evidence>
<reference evidence="2" key="1">
    <citation type="submission" date="2023-08" db="EMBL/GenBank/DDBJ databases">
        <title>A de novo genome assembly of Solanum verrucosum Schlechtendal, a Mexican diploid species geographically isolated from the other diploid A-genome species in potato relatives.</title>
        <authorList>
            <person name="Hosaka K."/>
        </authorList>
    </citation>
    <scope>NUCLEOTIDE SEQUENCE</scope>
    <source>
        <tissue evidence="2">Young leaves</tissue>
    </source>
</reference>
<accession>A0AAF0ZKL8</accession>
<dbReference type="Proteomes" id="UP001234989">
    <property type="component" value="Chromosome 8"/>
</dbReference>
<protein>
    <submittedName>
        <fullName evidence="2">Uncharacterized protein</fullName>
    </submittedName>
</protein>
<feature type="region of interest" description="Disordered" evidence="1">
    <location>
        <begin position="38"/>
        <end position="57"/>
    </location>
</feature>